<evidence type="ECO:0000256" key="1">
    <source>
        <dbReference type="ARBA" id="ARBA00022723"/>
    </source>
</evidence>
<sequence length="238" mass="27617">MWSASDILRRLIPSCSCGAEYDLRFCAPHILPCAHTFCLMCLSKEKQRKMVDRMRLQREWLDEKSGKCDECDLRRPVTAMRRCLTCFRSINKHMSEPFQDCVICLECCVGRHNGHDLMVLSSKPLHSSACGPATLPPRLDSKRYLPWRIMSNQMKIFKQGKITDCSLCTLYVDLLFLCQSLKNRCVEILDRNVVQNQVSQMLECLLMLLRRTWCVKQGALYIVCLFIANVYPFSVIYL</sequence>
<evidence type="ECO:0000256" key="3">
    <source>
        <dbReference type="ARBA" id="ARBA00022833"/>
    </source>
</evidence>
<dbReference type="PROSITE" id="PS00518">
    <property type="entry name" value="ZF_RING_1"/>
    <property type="match status" value="1"/>
</dbReference>
<organism evidence="7">
    <name type="scientific">Angiostrongylus costaricensis</name>
    <name type="common">Nematode worm</name>
    <dbReference type="NCBI Taxonomy" id="334426"/>
    <lineage>
        <taxon>Eukaryota</taxon>
        <taxon>Metazoa</taxon>
        <taxon>Ecdysozoa</taxon>
        <taxon>Nematoda</taxon>
        <taxon>Chromadorea</taxon>
        <taxon>Rhabditida</taxon>
        <taxon>Rhabditina</taxon>
        <taxon>Rhabditomorpha</taxon>
        <taxon>Strongyloidea</taxon>
        <taxon>Metastrongylidae</taxon>
        <taxon>Angiostrongylus</taxon>
    </lineage>
</organism>
<keyword evidence="3" id="KW-0862">Zinc</keyword>
<dbReference type="InterPro" id="IPR017907">
    <property type="entry name" value="Znf_RING_CS"/>
</dbReference>
<dbReference type="EMBL" id="UYYA01004419">
    <property type="protein sequence ID" value="VDM61748.1"/>
    <property type="molecule type" value="Genomic_DNA"/>
</dbReference>
<gene>
    <name evidence="5" type="ORF">ACOC_LOCUS10163</name>
</gene>
<evidence type="ECO:0000313" key="6">
    <source>
        <dbReference type="Proteomes" id="UP000267027"/>
    </source>
</evidence>
<name>A0A0R3PVS6_ANGCS</name>
<dbReference type="GO" id="GO:0008270">
    <property type="term" value="F:zinc ion binding"/>
    <property type="evidence" value="ECO:0007669"/>
    <property type="project" value="UniProtKB-KW"/>
</dbReference>
<keyword evidence="4" id="KW-0812">Transmembrane</keyword>
<dbReference type="OrthoDB" id="252722at2759"/>
<dbReference type="InterPro" id="IPR013083">
    <property type="entry name" value="Znf_RING/FYVE/PHD"/>
</dbReference>
<dbReference type="AlphaFoldDB" id="A0A0R3PVS6"/>
<dbReference type="STRING" id="334426.A0A0R3PVS6"/>
<dbReference type="WBParaSite" id="ACOC_0001016201-mRNA-1">
    <property type="protein sequence ID" value="ACOC_0001016201-mRNA-1"/>
    <property type="gene ID" value="ACOC_0001016201"/>
</dbReference>
<keyword evidence="2" id="KW-0863">Zinc-finger</keyword>
<evidence type="ECO:0000313" key="7">
    <source>
        <dbReference type="WBParaSite" id="ACOC_0001016201-mRNA-1"/>
    </source>
</evidence>
<accession>A0A0R3PVS6</accession>
<reference evidence="7" key="1">
    <citation type="submission" date="2017-02" db="UniProtKB">
        <authorList>
            <consortium name="WormBaseParasite"/>
        </authorList>
    </citation>
    <scope>IDENTIFICATION</scope>
</reference>
<dbReference type="Gene3D" id="3.30.40.10">
    <property type="entry name" value="Zinc/RING finger domain, C3HC4 (zinc finger)"/>
    <property type="match status" value="1"/>
</dbReference>
<keyword evidence="4" id="KW-0472">Membrane</keyword>
<keyword evidence="4" id="KW-1133">Transmembrane helix</keyword>
<reference evidence="5 6" key="2">
    <citation type="submission" date="2018-11" db="EMBL/GenBank/DDBJ databases">
        <authorList>
            <consortium name="Pathogen Informatics"/>
        </authorList>
    </citation>
    <scope>NUCLEOTIDE SEQUENCE [LARGE SCALE GENOMIC DNA]</scope>
    <source>
        <strain evidence="5 6">Costa Rica</strain>
    </source>
</reference>
<feature type="transmembrane region" description="Helical" evidence="4">
    <location>
        <begin position="218"/>
        <end position="237"/>
    </location>
</feature>
<proteinExistence type="predicted"/>
<keyword evidence="6" id="KW-1185">Reference proteome</keyword>
<protein>
    <submittedName>
        <fullName evidence="7">RING-type domain-containing protein</fullName>
    </submittedName>
</protein>
<evidence type="ECO:0000256" key="2">
    <source>
        <dbReference type="ARBA" id="ARBA00022771"/>
    </source>
</evidence>
<dbReference type="Proteomes" id="UP000267027">
    <property type="component" value="Unassembled WGS sequence"/>
</dbReference>
<keyword evidence="1" id="KW-0479">Metal-binding</keyword>
<evidence type="ECO:0000256" key="4">
    <source>
        <dbReference type="SAM" id="Phobius"/>
    </source>
</evidence>
<evidence type="ECO:0000313" key="5">
    <source>
        <dbReference type="EMBL" id="VDM61748.1"/>
    </source>
</evidence>